<dbReference type="EMBL" id="JADLQN010000004">
    <property type="protein sequence ID" value="MBF6357156.1"/>
    <property type="molecule type" value="Genomic_DNA"/>
</dbReference>
<organism evidence="2 3">
    <name type="scientific">Nocardia higoensis</name>
    <dbReference type="NCBI Taxonomy" id="228599"/>
    <lineage>
        <taxon>Bacteria</taxon>
        <taxon>Bacillati</taxon>
        <taxon>Actinomycetota</taxon>
        <taxon>Actinomycetes</taxon>
        <taxon>Mycobacteriales</taxon>
        <taxon>Nocardiaceae</taxon>
        <taxon>Nocardia</taxon>
    </lineage>
</organism>
<evidence type="ECO:0008006" key="4">
    <source>
        <dbReference type="Google" id="ProtNLM"/>
    </source>
</evidence>
<name>A0ABS0DFA0_9NOCA</name>
<feature type="chain" id="PRO_5046226775" description="Secreted protein" evidence="1">
    <location>
        <begin position="25"/>
        <end position="145"/>
    </location>
</feature>
<evidence type="ECO:0000256" key="1">
    <source>
        <dbReference type="SAM" id="SignalP"/>
    </source>
</evidence>
<evidence type="ECO:0000313" key="2">
    <source>
        <dbReference type="EMBL" id="MBF6357156.1"/>
    </source>
</evidence>
<dbReference type="Proteomes" id="UP000707731">
    <property type="component" value="Unassembled WGS sequence"/>
</dbReference>
<keyword evidence="3" id="KW-1185">Reference proteome</keyword>
<gene>
    <name evidence="2" type="ORF">IU449_21865</name>
</gene>
<sequence length="145" mass="14766">MRRAAGIVGAACAIPVLFAGAAEAQPGTKHFSVGSVQCAIFGDGTVGCDLPSPTPLTYGQLPFGFPVSEIVIDVPWLPAHPTFDPGTPYTLPGGNPPLSEVKTGDGQWGPTIEHAGASCAVGFHGSFGCAAKGRGWSMWSGRLTA</sequence>
<protein>
    <recommendedName>
        <fullName evidence="4">Secreted protein</fullName>
    </recommendedName>
</protein>
<keyword evidence="1" id="KW-0732">Signal</keyword>
<accession>A0ABS0DFA0</accession>
<proteinExistence type="predicted"/>
<evidence type="ECO:0000313" key="3">
    <source>
        <dbReference type="Proteomes" id="UP000707731"/>
    </source>
</evidence>
<comment type="caution">
    <text evidence="2">The sequence shown here is derived from an EMBL/GenBank/DDBJ whole genome shotgun (WGS) entry which is preliminary data.</text>
</comment>
<reference evidence="2 3" key="1">
    <citation type="submission" date="2020-10" db="EMBL/GenBank/DDBJ databases">
        <title>Identification of Nocardia species via Next-generation sequencing and recognition of intraspecies genetic diversity.</title>
        <authorList>
            <person name="Li P."/>
            <person name="Li P."/>
            <person name="Lu B."/>
        </authorList>
    </citation>
    <scope>NUCLEOTIDE SEQUENCE [LARGE SCALE GENOMIC DNA]</scope>
    <source>
        <strain evidence="2 3">BJ06-0143</strain>
    </source>
</reference>
<feature type="signal peptide" evidence="1">
    <location>
        <begin position="1"/>
        <end position="24"/>
    </location>
</feature>